<evidence type="ECO:0000256" key="1">
    <source>
        <dbReference type="SAM" id="SignalP"/>
    </source>
</evidence>
<proteinExistence type="predicted"/>
<dbReference type="EMBL" id="RQJO01000010">
    <property type="protein sequence ID" value="RRB00869.1"/>
    <property type="molecule type" value="Genomic_DNA"/>
</dbReference>
<keyword evidence="2" id="KW-0449">Lipoprotein</keyword>
<dbReference type="SUPFAM" id="SSF48452">
    <property type="entry name" value="TPR-like"/>
    <property type="match status" value="1"/>
</dbReference>
<comment type="caution">
    <text evidence="2">The sequence shown here is derived from an EMBL/GenBank/DDBJ whole genome shotgun (WGS) entry which is preliminary data.</text>
</comment>
<dbReference type="InterPro" id="IPR011990">
    <property type="entry name" value="TPR-like_helical_dom_sf"/>
</dbReference>
<dbReference type="Gene3D" id="1.25.40.390">
    <property type="match status" value="1"/>
</dbReference>
<keyword evidence="1" id="KW-0732">Signal</keyword>
<dbReference type="Proteomes" id="UP000271925">
    <property type="component" value="Unassembled WGS sequence"/>
</dbReference>
<accession>A0A3P1BIE7</accession>
<evidence type="ECO:0000313" key="3">
    <source>
        <dbReference type="Proteomes" id="UP000271925"/>
    </source>
</evidence>
<evidence type="ECO:0000313" key="2">
    <source>
        <dbReference type="EMBL" id="RRB00869.1"/>
    </source>
</evidence>
<feature type="chain" id="PRO_5018195607" evidence="1">
    <location>
        <begin position="28"/>
        <end position="532"/>
    </location>
</feature>
<reference evidence="2 3" key="1">
    <citation type="submission" date="2018-11" db="EMBL/GenBank/DDBJ databases">
        <authorList>
            <person name="Zhou Z."/>
            <person name="Wang G."/>
        </authorList>
    </citation>
    <scope>NUCLEOTIDE SEQUENCE [LARGE SCALE GENOMIC DNA]</scope>
    <source>
        <strain evidence="2 3">KCTC52004</strain>
    </source>
</reference>
<sequence length="532" mass="59916">MVQRLILLPMKKRFFIFFAGSLLSLSACDNGFEELNKDPNAVTADRFNPAYLFTTGQYNTAKGDESTSLNYAEPFVQHMATLSNVGIFDFQGDKYVYHKGNNEAMWKGTFNAISGSSKLIEDVITLSKDKPQYYNLYHMARIWKTVIYHRLTDMYGDLPYFEANQGYYQQIYKPKYDAQKDIYAHMLSELEDATAKLDASQALFTSADIAYGGNIAKWKRFGYSMMLRLGMRMSKVDPAAAESWVKKAIAGGVFTGIDDNLYIKGTDKNGTQEVLTNGQSWVLSVSGRSPGKIAKTFFDYMKSHNDPRLKYTVAVYTDPTNVATKNTNPAVQKGMPNGLDRITLPKDPSYDPNAPGQEHQYSGVNRDVFAKLDGPRMLLTYAEVQLMLAEAAVRGWIPGDAAQFYRNGVTGAMKMLQQYDASATIPDADINAYLTAFPFVGIADKEKAFEQINSEYWVATFLNGYESYANVRRSGYPKLVPVNYPDNETGGTYPHRLRYPDDEPVLNAVNYNATVARQGADNYKTRVWWDKQ</sequence>
<organism evidence="2 3">
    <name type="scientific">Larkinella rosea</name>
    <dbReference type="NCBI Taxonomy" id="2025312"/>
    <lineage>
        <taxon>Bacteria</taxon>
        <taxon>Pseudomonadati</taxon>
        <taxon>Bacteroidota</taxon>
        <taxon>Cytophagia</taxon>
        <taxon>Cytophagales</taxon>
        <taxon>Spirosomataceae</taxon>
        <taxon>Larkinella</taxon>
    </lineage>
</organism>
<keyword evidence="3" id="KW-1185">Reference proteome</keyword>
<dbReference type="Pfam" id="PF12771">
    <property type="entry name" value="SusD-like_2"/>
    <property type="match status" value="1"/>
</dbReference>
<dbReference type="PROSITE" id="PS51257">
    <property type="entry name" value="PROKAR_LIPOPROTEIN"/>
    <property type="match status" value="1"/>
</dbReference>
<protein>
    <submittedName>
        <fullName evidence="2">SusD/RagB family nutrient-binding outer membrane lipoprotein</fullName>
    </submittedName>
</protein>
<name>A0A3P1BIE7_9BACT</name>
<dbReference type="AlphaFoldDB" id="A0A3P1BIE7"/>
<dbReference type="OrthoDB" id="843771at2"/>
<feature type="signal peptide" evidence="1">
    <location>
        <begin position="1"/>
        <end position="27"/>
    </location>
</feature>
<gene>
    <name evidence="2" type="ORF">EHT25_22010</name>
</gene>
<dbReference type="InterPro" id="IPR041662">
    <property type="entry name" value="SusD-like_2"/>
</dbReference>